<keyword evidence="1" id="KW-0812">Transmembrane</keyword>
<dbReference type="AlphaFoldDB" id="A0AA87ZK94"/>
<comment type="caution">
    <text evidence="3">The sequence shown here is derived from an EMBL/GenBank/DDBJ whole genome shotgun (WGS) entry which is preliminary data.</text>
</comment>
<gene>
    <name evidence="3" type="ORF">TIFTF001_044191</name>
</gene>
<evidence type="ECO:0000313" key="4">
    <source>
        <dbReference type="Proteomes" id="UP001187192"/>
    </source>
</evidence>
<evidence type="ECO:0008006" key="5">
    <source>
        <dbReference type="Google" id="ProtNLM"/>
    </source>
</evidence>
<proteinExistence type="predicted"/>
<protein>
    <recommendedName>
        <fullName evidence="5">Transmembrane protein</fullName>
    </recommendedName>
</protein>
<keyword evidence="4" id="KW-1185">Reference proteome</keyword>
<evidence type="ECO:0000256" key="1">
    <source>
        <dbReference type="SAM" id="Phobius"/>
    </source>
</evidence>
<accession>A0AA87ZK94</accession>
<dbReference type="Proteomes" id="UP001187192">
    <property type="component" value="Unassembled WGS sequence"/>
</dbReference>
<feature type="transmembrane region" description="Helical" evidence="1">
    <location>
        <begin position="46"/>
        <end position="69"/>
    </location>
</feature>
<feature type="chain" id="PRO_5041707377" description="Transmembrane protein" evidence="2">
    <location>
        <begin position="31"/>
        <end position="70"/>
    </location>
</feature>
<dbReference type="EMBL" id="BTGU01003182">
    <property type="protein sequence ID" value="GMN28048.1"/>
    <property type="molecule type" value="Genomic_DNA"/>
</dbReference>
<dbReference type="PANTHER" id="PTHR33659">
    <property type="entry name" value="PROTEIN, PUTATIVE-RELATED-RELATED"/>
    <property type="match status" value="1"/>
</dbReference>
<feature type="signal peptide" evidence="2">
    <location>
        <begin position="1"/>
        <end position="30"/>
    </location>
</feature>
<evidence type="ECO:0000256" key="2">
    <source>
        <dbReference type="SAM" id="SignalP"/>
    </source>
</evidence>
<reference evidence="3" key="1">
    <citation type="submission" date="2023-07" db="EMBL/GenBank/DDBJ databases">
        <title>draft genome sequence of fig (Ficus carica).</title>
        <authorList>
            <person name="Takahashi T."/>
            <person name="Nishimura K."/>
        </authorList>
    </citation>
    <scope>NUCLEOTIDE SEQUENCE</scope>
</reference>
<keyword evidence="1" id="KW-0472">Membrane</keyword>
<sequence length="70" mass="7157">MAHVSMISKAFLVVVAAVFAVFLSASDVLAQDIVTAPSPLLNMDAGAGFSLQVSIVVFVSSFVVSLVALS</sequence>
<name>A0AA87ZK94_FICCA</name>
<dbReference type="PANTHER" id="PTHR33659:SF11">
    <property type="entry name" value="TRANSMEMBRANE PROTEIN"/>
    <property type="match status" value="1"/>
</dbReference>
<keyword evidence="2" id="KW-0732">Signal</keyword>
<evidence type="ECO:0000313" key="3">
    <source>
        <dbReference type="EMBL" id="GMN28048.1"/>
    </source>
</evidence>
<keyword evidence="1" id="KW-1133">Transmembrane helix</keyword>
<organism evidence="3 4">
    <name type="scientific">Ficus carica</name>
    <name type="common">Common fig</name>
    <dbReference type="NCBI Taxonomy" id="3494"/>
    <lineage>
        <taxon>Eukaryota</taxon>
        <taxon>Viridiplantae</taxon>
        <taxon>Streptophyta</taxon>
        <taxon>Embryophyta</taxon>
        <taxon>Tracheophyta</taxon>
        <taxon>Spermatophyta</taxon>
        <taxon>Magnoliopsida</taxon>
        <taxon>eudicotyledons</taxon>
        <taxon>Gunneridae</taxon>
        <taxon>Pentapetalae</taxon>
        <taxon>rosids</taxon>
        <taxon>fabids</taxon>
        <taxon>Rosales</taxon>
        <taxon>Moraceae</taxon>
        <taxon>Ficeae</taxon>
        <taxon>Ficus</taxon>
    </lineage>
</organism>